<evidence type="ECO:0000313" key="6">
    <source>
        <dbReference type="Proteomes" id="UP001412239"/>
    </source>
</evidence>
<reference evidence="5" key="1">
    <citation type="submission" date="2015-10" db="EMBL/GenBank/DDBJ databases">
        <authorList>
            <person name="Regsiter A."/>
            <person name="william w."/>
        </authorList>
    </citation>
    <scope>NUCLEOTIDE SEQUENCE</scope>
    <source>
        <strain evidence="5">Montdore</strain>
    </source>
</reference>
<keyword evidence="1" id="KW-0547">Nucleotide-binding</keyword>
<dbReference type="PANTHER" id="PTHR45782">
    <property type="entry name" value="MITOCHONDRIAL RIBOSOME-ASSOCIATED GTPASE 1"/>
    <property type="match status" value="1"/>
</dbReference>
<keyword evidence="6" id="KW-1185">Reference proteome</keyword>
<evidence type="ECO:0000256" key="2">
    <source>
        <dbReference type="ARBA" id="ARBA00023134"/>
    </source>
</evidence>
<feature type="compositionally biased region" description="Pro residues" evidence="3">
    <location>
        <begin position="27"/>
        <end position="39"/>
    </location>
</feature>
<organism evidence="5 6">
    <name type="scientific">Tuber aestivum</name>
    <name type="common">summer truffle</name>
    <dbReference type="NCBI Taxonomy" id="59557"/>
    <lineage>
        <taxon>Eukaryota</taxon>
        <taxon>Fungi</taxon>
        <taxon>Dikarya</taxon>
        <taxon>Ascomycota</taxon>
        <taxon>Pezizomycotina</taxon>
        <taxon>Pezizomycetes</taxon>
        <taxon>Pezizales</taxon>
        <taxon>Tuberaceae</taxon>
        <taxon>Tuber</taxon>
    </lineage>
</organism>
<keyword evidence="2" id="KW-0342">GTP-binding</keyword>
<evidence type="ECO:0000313" key="5">
    <source>
        <dbReference type="EMBL" id="CUS09416.1"/>
    </source>
</evidence>
<evidence type="ECO:0000256" key="3">
    <source>
        <dbReference type="SAM" id="MobiDB-lite"/>
    </source>
</evidence>
<evidence type="ECO:0000259" key="4">
    <source>
        <dbReference type="Pfam" id="PF01926"/>
    </source>
</evidence>
<proteinExistence type="predicted"/>
<dbReference type="AlphaFoldDB" id="A0A292PPG4"/>
<dbReference type="GO" id="GO:0003924">
    <property type="term" value="F:GTPase activity"/>
    <property type="evidence" value="ECO:0007669"/>
    <property type="project" value="TreeGrafter"/>
</dbReference>
<evidence type="ECO:0000256" key="1">
    <source>
        <dbReference type="ARBA" id="ARBA00022741"/>
    </source>
</evidence>
<dbReference type="GO" id="GO:0005739">
    <property type="term" value="C:mitochondrion"/>
    <property type="evidence" value="ECO:0007669"/>
    <property type="project" value="TreeGrafter"/>
</dbReference>
<dbReference type="InterPro" id="IPR006073">
    <property type="entry name" value="GTP-bd"/>
</dbReference>
<protein>
    <recommendedName>
        <fullName evidence="4">G domain-containing protein</fullName>
    </recommendedName>
</protein>
<gene>
    <name evidence="5" type="ORF">GSTUAT00006538001</name>
</gene>
<feature type="region of interest" description="Disordered" evidence="3">
    <location>
        <begin position="26"/>
        <end position="48"/>
    </location>
</feature>
<dbReference type="Gene3D" id="1.10.1580.10">
    <property type="match status" value="1"/>
</dbReference>
<dbReference type="GO" id="GO:0005525">
    <property type="term" value="F:GTP binding"/>
    <property type="evidence" value="ECO:0007669"/>
    <property type="project" value="UniProtKB-KW"/>
</dbReference>
<dbReference type="Proteomes" id="UP001412239">
    <property type="component" value="Unassembled WGS sequence"/>
</dbReference>
<sequence length="407" mass="45360">MIPHARRYARPHQSLGIRVRLPARPLSIPPKPAPSPGPPSTQDSSFVPRREFPYPSSLITSYFLGHHRAGLEKMKQLVSSVELIIECRDYRVPLSSRNPMFEETLREKERLIVYTKRDLAAEELDLKTQETIRKWHRPHQVVFSDSKDRKDVQKIIDYARGSSPSLPPGSLPCKGKGKMYEQKDTSCSTAATADNMIGSRMLVVGMPNVGKSTLLNAMRRVGTGNTKKAAITGGQPGVTRKISMAVKILDYPLVYLMDSPGVFVPYMPNPQTMLSLALVGCVKDSLLDATTLADYLLFHLNLRDPSLYSGYSPPTNDIVELLTATAKATGRLLKGGSPDFDATAYWLVQRYRAGVLGKFILDDVSATAYQAWLDAEEKQGESRNAARKRMKEERRLAKIEKRGDAEI</sequence>
<dbReference type="SUPFAM" id="SSF52540">
    <property type="entry name" value="P-loop containing nucleoside triphosphate hydrolases"/>
    <property type="match status" value="2"/>
</dbReference>
<dbReference type="GO" id="GO:0032543">
    <property type="term" value="P:mitochondrial translation"/>
    <property type="evidence" value="ECO:0007669"/>
    <property type="project" value="TreeGrafter"/>
</dbReference>
<feature type="domain" description="G" evidence="4">
    <location>
        <begin position="201"/>
        <end position="268"/>
    </location>
</feature>
<accession>A0A292PPG4</accession>
<dbReference type="InterPro" id="IPR023179">
    <property type="entry name" value="GTP-bd_ortho_bundle_sf"/>
</dbReference>
<dbReference type="CDD" id="cd01856">
    <property type="entry name" value="YlqF"/>
    <property type="match status" value="1"/>
</dbReference>
<name>A0A292PPG4_9PEZI</name>
<dbReference type="Gene3D" id="3.40.50.300">
    <property type="entry name" value="P-loop containing nucleotide triphosphate hydrolases"/>
    <property type="match status" value="1"/>
</dbReference>
<dbReference type="Pfam" id="PF01926">
    <property type="entry name" value="MMR_HSR1"/>
    <property type="match status" value="1"/>
</dbReference>
<dbReference type="InterPro" id="IPR027417">
    <property type="entry name" value="P-loop_NTPase"/>
</dbReference>
<dbReference type="PANTHER" id="PTHR45782:SF4">
    <property type="entry name" value="MITOCHONDRIAL RIBOSOME-ASSOCIATED GTPASE 1"/>
    <property type="match status" value="1"/>
</dbReference>
<dbReference type="EMBL" id="LN891083">
    <property type="protein sequence ID" value="CUS09416.1"/>
    <property type="molecule type" value="Genomic_DNA"/>
</dbReference>